<comment type="caution">
    <text evidence="4">The sequence shown here is derived from an EMBL/GenBank/DDBJ whole genome shotgun (WGS) entry which is preliminary data.</text>
</comment>
<reference evidence="4" key="1">
    <citation type="journal article" date="2021" name="IMA Fungus">
        <title>Genomic characterization of three marine fungi, including Emericellopsis atlantica sp. nov. with signatures of a generalist lifestyle and marine biomass degradation.</title>
        <authorList>
            <person name="Hagestad O.C."/>
            <person name="Hou L."/>
            <person name="Andersen J.H."/>
            <person name="Hansen E.H."/>
            <person name="Altermark B."/>
            <person name="Li C."/>
            <person name="Kuhnert E."/>
            <person name="Cox R.J."/>
            <person name="Crous P.W."/>
            <person name="Spatafora J.W."/>
            <person name="Lail K."/>
            <person name="Amirebrahimi M."/>
            <person name="Lipzen A."/>
            <person name="Pangilinan J."/>
            <person name="Andreopoulos W."/>
            <person name="Hayes R.D."/>
            <person name="Ng V."/>
            <person name="Grigoriev I.V."/>
            <person name="Jackson S.A."/>
            <person name="Sutton T.D.S."/>
            <person name="Dobson A.D.W."/>
            <person name="Rama T."/>
        </authorList>
    </citation>
    <scope>NUCLEOTIDE SEQUENCE</scope>
    <source>
        <strain evidence="4">TRa018bII</strain>
    </source>
</reference>
<dbReference type="OrthoDB" id="1729737at2759"/>
<dbReference type="SMART" id="SM00327">
    <property type="entry name" value="VWA"/>
    <property type="match status" value="1"/>
</dbReference>
<dbReference type="Pfam" id="PF08487">
    <property type="entry name" value="VIT"/>
    <property type="match status" value="1"/>
</dbReference>
<keyword evidence="5" id="KW-1185">Reference proteome</keyword>
<dbReference type="PANTHER" id="PTHR45737">
    <property type="entry name" value="VON WILLEBRAND FACTOR A DOMAIN-CONTAINING PROTEIN 5A"/>
    <property type="match status" value="1"/>
</dbReference>
<feature type="region of interest" description="Disordered" evidence="1">
    <location>
        <begin position="755"/>
        <end position="790"/>
    </location>
</feature>
<dbReference type="Pfam" id="PF13768">
    <property type="entry name" value="VWA_3"/>
    <property type="match status" value="1"/>
</dbReference>
<dbReference type="Gene3D" id="3.40.50.410">
    <property type="entry name" value="von Willebrand factor, type A domain"/>
    <property type="match status" value="1"/>
</dbReference>
<evidence type="ECO:0000259" key="3">
    <source>
        <dbReference type="PROSITE" id="PS51468"/>
    </source>
</evidence>
<dbReference type="EMBL" id="MU251705">
    <property type="protein sequence ID" value="KAG9230060.1"/>
    <property type="molecule type" value="Genomic_DNA"/>
</dbReference>
<accession>A0A9P7YBI9</accession>
<dbReference type="AlphaFoldDB" id="A0A9P7YBI9"/>
<dbReference type="InterPro" id="IPR013694">
    <property type="entry name" value="VIT"/>
</dbReference>
<feature type="domain" description="VIT" evidence="3">
    <location>
        <begin position="1"/>
        <end position="88"/>
    </location>
</feature>
<evidence type="ECO:0000256" key="1">
    <source>
        <dbReference type="SAM" id="MobiDB-lite"/>
    </source>
</evidence>
<dbReference type="InterPro" id="IPR036465">
    <property type="entry name" value="vWFA_dom_sf"/>
</dbReference>
<dbReference type="Proteomes" id="UP000824998">
    <property type="component" value="Unassembled WGS sequence"/>
</dbReference>
<dbReference type="PROSITE" id="PS51468">
    <property type="entry name" value="VIT"/>
    <property type="match status" value="1"/>
</dbReference>
<dbReference type="PROSITE" id="PS50234">
    <property type="entry name" value="VWFA"/>
    <property type="match status" value="1"/>
</dbReference>
<feature type="compositionally biased region" description="Polar residues" evidence="1">
    <location>
        <begin position="772"/>
        <end position="782"/>
    </location>
</feature>
<feature type="domain" description="VWFA" evidence="2">
    <location>
        <begin position="241"/>
        <end position="411"/>
    </location>
</feature>
<protein>
    <submittedName>
        <fullName evidence="4">von Willebrand factor type A domain-containing protein</fullName>
    </submittedName>
</protein>
<dbReference type="PANTHER" id="PTHR45737:SF6">
    <property type="entry name" value="VON WILLEBRAND FACTOR A DOMAIN-CONTAINING PROTEIN 5A"/>
    <property type="match status" value="1"/>
</dbReference>
<dbReference type="InterPro" id="IPR002035">
    <property type="entry name" value="VWF_A"/>
</dbReference>
<evidence type="ECO:0000259" key="2">
    <source>
        <dbReference type="PROSITE" id="PS50234"/>
    </source>
</evidence>
<evidence type="ECO:0000313" key="5">
    <source>
        <dbReference type="Proteomes" id="UP000824998"/>
    </source>
</evidence>
<evidence type="ECO:0000313" key="4">
    <source>
        <dbReference type="EMBL" id="KAG9230060.1"/>
    </source>
</evidence>
<gene>
    <name evidence="4" type="ORF">BJ875DRAFT_445380</name>
</gene>
<sequence>MAITECKYAFPLYADVSIVNFTCRVGEIVLRGIVKEKFRTKERFDEAVARGETAGLLEVSPDASDVFSTKLGNIPAGESIFVEISDIGELKSSDGDGVRFTIPTNIAPRYGAISNNWQRRFSSDAAPSSAQSDGFIKIVVDIDIPDGSLLTGVQSPSHPIAIAMGTLSTAMSAEPAMSKASATLALGSAVLEKDFVLIVQSKVAALPKALLETHPYISNQSALMATLVPRFTLPPTTSRPEIVFVADRSGSKRHNIPMLIDAMKVFLKSMAGGVKFNICSFGSSYSFLWPKSKTYDADTLKQASHHLQTFAANMGSTETFAAIKATIEQRWTDIALEVMLLTDGDIWRQNELFIYLNEQVEASKDNIRVFPLGIGSGVSHALIERVARAGNGFAQAVQQGERLDTSVVRMVRGALSPHITNYSLEVKYEKTDNDFEIIEMVAEGMSVLLNDVEAPEKKATISLFDTNAEPDKHDLNLGAARFPQIPTSKLLQAPHKIPTLFASSRTTVPLELEIPIEVLEEKSETIHQLAAKKASQDLEEGRGWMYDARDQNLSLIKDMFPSSFDDSVKKEAVRLGETFQVAGKWCSFVAVGADDEEIKTRRAKEALHETSTGGEMKARIGVINSIANMVGDSTLTSAYNASFFAEPLVENLAGLQDFDVESFLDQDSGMNPSGFDQHGGLNDVATNGTCPPILDSTHGEGNHALQGYEMQLMLLEQQSRRRSLRQQAPQFDLASQTYPSQMYSQPPLQRIALVQQSQSQPPISKGEAPRTHSVSESINSSIDYEEDLSPIDPVSVSTPYSPASPIEQGPTLTGSFTRQLVTASYMGSVQGYSADYAPDRQFSHNLAFDKLHALIELQNFDGSWPTDQLEKINAIVGNLIDQNQKGESETLWLTAIVAYMETKMSDEEQTWEMIVEKAKNWMGEQGDLNLDALEKEAGAFVAGI</sequence>
<organism evidence="4 5">
    <name type="scientific">Amylocarpus encephaloides</name>
    <dbReference type="NCBI Taxonomy" id="45428"/>
    <lineage>
        <taxon>Eukaryota</taxon>
        <taxon>Fungi</taxon>
        <taxon>Dikarya</taxon>
        <taxon>Ascomycota</taxon>
        <taxon>Pezizomycotina</taxon>
        <taxon>Leotiomycetes</taxon>
        <taxon>Helotiales</taxon>
        <taxon>Helotiales incertae sedis</taxon>
        <taxon>Amylocarpus</taxon>
    </lineage>
</organism>
<dbReference type="SUPFAM" id="SSF53300">
    <property type="entry name" value="vWA-like"/>
    <property type="match status" value="1"/>
</dbReference>
<name>A0A9P7YBI9_9HELO</name>
<proteinExistence type="predicted"/>